<dbReference type="RefSeq" id="WP_284101484.1">
    <property type="nucleotide sequence ID" value="NZ_JARRAF010000016.1"/>
</dbReference>
<evidence type="ECO:0000313" key="2">
    <source>
        <dbReference type="Proteomes" id="UP001172778"/>
    </source>
</evidence>
<name>A0ABT7DYP8_9NEIS</name>
<dbReference type="EMBL" id="JARRAF010000016">
    <property type="protein sequence ID" value="MDK2125171.1"/>
    <property type="molecule type" value="Genomic_DNA"/>
</dbReference>
<dbReference type="Proteomes" id="UP001172778">
    <property type="component" value="Unassembled WGS sequence"/>
</dbReference>
<keyword evidence="2" id="KW-1185">Reference proteome</keyword>
<comment type="caution">
    <text evidence="1">The sequence shown here is derived from an EMBL/GenBank/DDBJ whole genome shotgun (WGS) entry which is preliminary data.</text>
</comment>
<evidence type="ECO:0008006" key="3">
    <source>
        <dbReference type="Google" id="ProtNLM"/>
    </source>
</evidence>
<protein>
    <recommendedName>
        <fullName evidence="3">GIY-YIG nuclease family protein</fullName>
    </recommendedName>
</protein>
<accession>A0ABT7DYP8</accession>
<sequence>MTQKGTNIIPWGCVYKVTFPNGKIYVGRDTAATANMDFFKYFGSPKAGKRDMLADMGEYLNGQIPYTVSKEILYSAENVMVKDLNKKEKEFIKALNAKDPAIGYNR</sequence>
<evidence type="ECO:0000313" key="1">
    <source>
        <dbReference type="EMBL" id="MDK2125171.1"/>
    </source>
</evidence>
<gene>
    <name evidence="1" type="ORF">PZA18_14035</name>
</gene>
<reference evidence="1" key="1">
    <citation type="submission" date="2023-03" db="EMBL/GenBank/DDBJ databases">
        <title>Chitinimonas shenzhenensis gen. nov., sp. nov., a novel member of family Burkholderiaceae isolated from activated sludge collected in Shen Zhen, China.</title>
        <authorList>
            <person name="Wang X."/>
        </authorList>
    </citation>
    <scope>NUCLEOTIDE SEQUENCE</scope>
    <source>
        <strain evidence="1">DQS-5</strain>
    </source>
</reference>
<proteinExistence type="predicted"/>
<organism evidence="1 2">
    <name type="scientific">Parachitinimonas caeni</name>
    <dbReference type="NCBI Taxonomy" id="3031301"/>
    <lineage>
        <taxon>Bacteria</taxon>
        <taxon>Pseudomonadati</taxon>
        <taxon>Pseudomonadota</taxon>
        <taxon>Betaproteobacteria</taxon>
        <taxon>Neisseriales</taxon>
        <taxon>Chitinibacteraceae</taxon>
        <taxon>Parachitinimonas</taxon>
    </lineage>
</organism>